<dbReference type="Proteomes" id="UP001056455">
    <property type="component" value="Chromosome"/>
</dbReference>
<sequence length="384" mass="39864">MGMTPRRLGRAAGVLALGLLAACSSGGQAGEQHGPGQTGAVGTAAAAGVGGGVIGEPVVVTLEEDESVLSVSPSGDHLVTVTEPTVPEGQDDWVVEVCVRSGPGYQTAECADGGALARYPRGAAWSADESILAFVYPSNQKVNVVCLLDVATGEVRAVTDPDERVEIPVVLTWLADGRVGFTWATADGTEIRAVDPTVPGAPAETLQSIPEATIDGLFAGGSGLLAEGEIGQEQGVFDLGDGATSPELRVPTARASAVVAVDSIGERITVQRWDTHTALPLAVVETTSGAEVELGETDPARYASAADFAPDDQHLLTLSYVDVHGELAIRDRSMAIVETLTFDRPRDSFYYDGVDWTERGIVLTTSTQGQAQRVSIFPVEPLGS</sequence>
<organism evidence="2 3">
    <name type="scientific">Ornithinimicrobium faecis</name>
    <dbReference type="NCBI Taxonomy" id="2934158"/>
    <lineage>
        <taxon>Bacteria</taxon>
        <taxon>Bacillati</taxon>
        <taxon>Actinomycetota</taxon>
        <taxon>Actinomycetes</taxon>
        <taxon>Micrococcales</taxon>
        <taxon>Ornithinimicrobiaceae</taxon>
        <taxon>Ornithinimicrobium</taxon>
    </lineage>
</organism>
<dbReference type="InterPro" id="IPR011042">
    <property type="entry name" value="6-blade_b-propeller_TolB-like"/>
</dbReference>
<dbReference type="PROSITE" id="PS51257">
    <property type="entry name" value="PROKAR_LIPOPROTEIN"/>
    <property type="match status" value="1"/>
</dbReference>
<dbReference type="SUPFAM" id="SSF82171">
    <property type="entry name" value="DPP6 N-terminal domain-like"/>
    <property type="match status" value="1"/>
</dbReference>
<evidence type="ECO:0008006" key="4">
    <source>
        <dbReference type="Google" id="ProtNLM"/>
    </source>
</evidence>
<feature type="chain" id="PRO_5046840085" description="WD40 repeat protein" evidence="1">
    <location>
        <begin position="30"/>
        <end position="384"/>
    </location>
</feature>
<name>A0ABY4YUT7_9MICO</name>
<proteinExistence type="predicted"/>
<dbReference type="RefSeq" id="WP_252593890.1">
    <property type="nucleotide sequence ID" value="NZ_CP099489.1"/>
</dbReference>
<keyword evidence="3" id="KW-1185">Reference proteome</keyword>
<protein>
    <recommendedName>
        <fullName evidence="4">WD40 repeat protein</fullName>
    </recommendedName>
</protein>
<reference evidence="2" key="1">
    <citation type="submission" date="2022-06" db="EMBL/GenBank/DDBJ databases">
        <title>Ornithinimicrobium HY1793.</title>
        <authorList>
            <person name="Huang Y."/>
        </authorList>
    </citation>
    <scope>NUCLEOTIDE SEQUENCE</scope>
    <source>
        <strain evidence="2">HY1793</strain>
    </source>
</reference>
<dbReference type="EMBL" id="CP099489">
    <property type="protein sequence ID" value="USQ80515.1"/>
    <property type="molecule type" value="Genomic_DNA"/>
</dbReference>
<gene>
    <name evidence="2" type="ORF">NF556_02280</name>
</gene>
<evidence type="ECO:0000313" key="2">
    <source>
        <dbReference type="EMBL" id="USQ80515.1"/>
    </source>
</evidence>
<keyword evidence="1" id="KW-0732">Signal</keyword>
<evidence type="ECO:0000256" key="1">
    <source>
        <dbReference type="SAM" id="SignalP"/>
    </source>
</evidence>
<evidence type="ECO:0000313" key="3">
    <source>
        <dbReference type="Proteomes" id="UP001056455"/>
    </source>
</evidence>
<accession>A0ABY4YUT7</accession>
<dbReference type="Gene3D" id="2.120.10.30">
    <property type="entry name" value="TolB, C-terminal domain"/>
    <property type="match status" value="1"/>
</dbReference>
<feature type="signal peptide" evidence="1">
    <location>
        <begin position="1"/>
        <end position="29"/>
    </location>
</feature>